<dbReference type="Gene3D" id="2.20.140.10">
    <property type="entry name" value="WGR domain"/>
    <property type="match status" value="1"/>
</dbReference>
<comment type="caution">
    <text evidence="2">The sequence shown here is derived from an EMBL/GenBank/DDBJ whole genome shotgun (WGS) entry which is preliminary data.</text>
</comment>
<dbReference type="Proteomes" id="UP000295668">
    <property type="component" value="Unassembled WGS sequence"/>
</dbReference>
<gene>
    <name evidence="2" type="ORF">EZJ43_06705</name>
</gene>
<dbReference type="Pfam" id="PF05406">
    <property type="entry name" value="WGR"/>
    <property type="match status" value="1"/>
</dbReference>
<evidence type="ECO:0000313" key="2">
    <source>
        <dbReference type="EMBL" id="TDG36966.1"/>
    </source>
</evidence>
<dbReference type="OrthoDB" id="435394at2"/>
<evidence type="ECO:0000259" key="1">
    <source>
        <dbReference type="PROSITE" id="PS51977"/>
    </source>
</evidence>
<reference evidence="2 3" key="1">
    <citation type="submission" date="2019-02" db="EMBL/GenBank/DDBJ databases">
        <title>Pedobacter sp. nov., a novel speices isolated from soil of pinguins habitat in Antarcitica.</title>
        <authorList>
            <person name="He R.-H."/>
        </authorList>
    </citation>
    <scope>NUCLEOTIDE SEQUENCE [LARGE SCALE GENOMIC DNA]</scope>
    <source>
        <strain evidence="2 3">E01020</strain>
    </source>
</reference>
<dbReference type="AlphaFoldDB" id="A0A4R5MN48"/>
<dbReference type="RefSeq" id="WP_133261912.1">
    <property type="nucleotide sequence ID" value="NZ_SJCY01000003.1"/>
</dbReference>
<proteinExistence type="predicted"/>
<sequence>MKLIQQSKLFFKEGKSDKVYEIDICELSPNEFLVNFRYGRRGAVLKEGTKTPVALSKEKADLLFADLENEKRKKGYQTETEVFMELPSLEAVDPSTVNGAILQRLQDAVVGKNSFKTEWKTSRVIWKAGVLDVKEAIPFIIKLATRGDEMQTYCSLWALIKLKADLAEPLFNSIANNIKQKSHITNLAWEGLLSVCSEEEKLKKVEILLEKLPAEVRFAIETNDLNLLGNYFSQSTIDKDVEYFTNLYVLAKVYTQLLPILNNTLKSWEFRPPYFRNIRAIYKLAQSRNDEKTLAILSYRFEKQKAMFKRTVSLDSTSKRYLTVIDESISVGSELKRKDSKLAFSTFTKNYFQKNAVEHFKNAGAFNNDGSYLRLAVNTLLQYTESDYSIAEEKPLSDYGRYDYDSKRYSFLLIKYPECAESLLLSTILFGNDPNRKLQPNLKFITSSRSVTSNNYYYRPNQAEEVPIVAVQPDSVTANSSMIDTAKSIFKSLFGKKNLDADLVPQNEYQPEPIVQHKKVELTRFELYPELWDARPEAYVQLLMQAQMNIIHLFAYNRIKEHPKYEEIAQQFDQHGILQLLNSIFELPNQFGFEVLKKRETEFVQISQFVAEVNGSNSASARDWAQCLVNDNPVFYFNDIDFVLSFIFNTRSESNLWINESLEKHTFSEEKIQAVLGKAITEMLHFENTIENNLKAKTAIVRLNSIAESQMEKISWTIVQQLISSALDANKILAGKILLIKAKNVDPTDIPVSLTEIFLNNDLAEVRQNGIELLNQYPDGFLAKNLDFICNLIDVYYDDVAEKVFAVIKKLLIHNTEIGNKLIPYFAYALMRKEKFEGAHVRISQFLLNDLKPYWNSGLFPKDITKLLHAQYRITHLAGYEILKGFNNPGSFSLRQIISFGSHEILAIRQWCWNYFKGNLERIHDEKDQSLYLLDAKWEDTRAFAFNFFRTEFKEDDWDPDILIGIVDSIRPDVESFGKEMITKYFDSNYALDYLTKLSQHPSINVQAFVSNYLSIYVKENPDLLQELTFYFRSVLTRVNRGRVAKDRVFSFLYNESLKNLETAIWVVTILDDVSAQTTVQDKASCIDILTRIKKLYPNVDMHLMIKN</sequence>
<evidence type="ECO:0000313" key="3">
    <source>
        <dbReference type="Proteomes" id="UP000295668"/>
    </source>
</evidence>
<protein>
    <recommendedName>
        <fullName evidence="1">WGR domain-containing protein</fullName>
    </recommendedName>
</protein>
<dbReference type="PROSITE" id="PS51977">
    <property type="entry name" value="WGR"/>
    <property type="match status" value="1"/>
</dbReference>
<accession>A0A4R5MN48</accession>
<keyword evidence="3" id="KW-1185">Reference proteome</keyword>
<name>A0A4R5MN48_9SPHI</name>
<organism evidence="2 3">
    <name type="scientific">Pedobacter changchengzhani</name>
    <dbReference type="NCBI Taxonomy" id="2529274"/>
    <lineage>
        <taxon>Bacteria</taxon>
        <taxon>Pseudomonadati</taxon>
        <taxon>Bacteroidota</taxon>
        <taxon>Sphingobacteriia</taxon>
        <taxon>Sphingobacteriales</taxon>
        <taxon>Sphingobacteriaceae</taxon>
        <taxon>Pedobacter</taxon>
    </lineage>
</organism>
<dbReference type="EMBL" id="SJCY01000003">
    <property type="protein sequence ID" value="TDG36966.1"/>
    <property type="molecule type" value="Genomic_DNA"/>
</dbReference>
<dbReference type="InterPro" id="IPR008893">
    <property type="entry name" value="WGR_domain"/>
</dbReference>
<feature type="domain" description="WGR" evidence="1">
    <location>
        <begin position="1"/>
        <end position="90"/>
    </location>
</feature>
<dbReference type="CDD" id="cd07998">
    <property type="entry name" value="WGR_DNA_ligase"/>
    <property type="match status" value="1"/>
</dbReference>